<comment type="caution">
    <text evidence="1">The sequence shown here is derived from an EMBL/GenBank/DDBJ whole genome shotgun (WGS) entry which is preliminary data.</text>
</comment>
<proteinExistence type="predicted"/>
<organism evidence="1">
    <name type="scientific">bioreactor metagenome</name>
    <dbReference type="NCBI Taxonomy" id="1076179"/>
    <lineage>
        <taxon>unclassified sequences</taxon>
        <taxon>metagenomes</taxon>
        <taxon>ecological metagenomes</taxon>
    </lineage>
</organism>
<protein>
    <submittedName>
        <fullName evidence="1">Uncharacterized protein</fullName>
    </submittedName>
</protein>
<gene>
    <name evidence="1" type="ORF">SDC9_167027</name>
</gene>
<evidence type="ECO:0000313" key="1">
    <source>
        <dbReference type="EMBL" id="MPN19655.1"/>
    </source>
</evidence>
<reference evidence="1" key="1">
    <citation type="submission" date="2019-08" db="EMBL/GenBank/DDBJ databases">
        <authorList>
            <person name="Kucharzyk K."/>
            <person name="Murdoch R.W."/>
            <person name="Higgins S."/>
            <person name="Loffler F."/>
        </authorList>
    </citation>
    <scope>NUCLEOTIDE SEQUENCE</scope>
</reference>
<sequence length="61" mass="6854">MLTCPVCGERGIGKVGVEQYYCWECCVEFVMKGQDVKVYHVLDDGTLTLYSEQLEEAVSSN</sequence>
<dbReference type="EMBL" id="VSSQ01067247">
    <property type="protein sequence ID" value="MPN19655.1"/>
    <property type="molecule type" value="Genomic_DNA"/>
</dbReference>
<accession>A0A645FZ09</accession>
<dbReference type="AlphaFoldDB" id="A0A645FZ09"/>
<name>A0A645FZ09_9ZZZZ</name>